<evidence type="ECO:0000313" key="2">
    <source>
        <dbReference type="Proteomes" id="UP000803844"/>
    </source>
</evidence>
<dbReference type="GeneID" id="63834594"/>
<organism evidence="1 2">
    <name type="scientific">Cryphonectria parasitica (strain ATCC 38755 / EP155)</name>
    <dbReference type="NCBI Taxonomy" id="660469"/>
    <lineage>
        <taxon>Eukaryota</taxon>
        <taxon>Fungi</taxon>
        <taxon>Dikarya</taxon>
        <taxon>Ascomycota</taxon>
        <taxon>Pezizomycotina</taxon>
        <taxon>Sordariomycetes</taxon>
        <taxon>Sordariomycetidae</taxon>
        <taxon>Diaporthales</taxon>
        <taxon>Cryphonectriaceae</taxon>
        <taxon>Cryphonectria-Endothia species complex</taxon>
        <taxon>Cryphonectria</taxon>
    </lineage>
</organism>
<evidence type="ECO:0000313" key="1">
    <source>
        <dbReference type="EMBL" id="KAF3763374.1"/>
    </source>
</evidence>
<proteinExistence type="predicted"/>
<keyword evidence="2" id="KW-1185">Reference proteome</keyword>
<dbReference type="EMBL" id="MU032349">
    <property type="protein sequence ID" value="KAF3763374.1"/>
    <property type="molecule type" value="Genomic_DNA"/>
</dbReference>
<comment type="caution">
    <text evidence="1">The sequence shown here is derived from an EMBL/GenBank/DDBJ whole genome shotgun (WGS) entry which is preliminary data.</text>
</comment>
<feature type="non-terminal residue" evidence="1">
    <location>
        <position position="1"/>
    </location>
</feature>
<protein>
    <submittedName>
        <fullName evidence="1">Uncharacterized protein</fullName>
    </submittedName>
</protein>
<gene>
    <name evidence="1" type="ORF">M406DRAFT_261755</name>
</gene>
<dbReference type="AlphaFoldDB" id="A0A9P4XY05"/>
<accession>A0A9P4XY05</accession>
<sequence length="105" mass="12475">LMYSITQTRPDMAFLLSVTSRYSYNPSSEHQALLKHRYRCYQRTKHLGLEIGNKDGILLYVRWDDETFSHKAARYENRLLISLERRQGNGLFNVQPRCSNKQQHD</sequence>
<dbReference type="RefSeq" id="XP_040774335.1">
    <property type="nucleotide sequence ID" value="XM_040917465.1"/>
</dbReference>
<name>A0A9P4XY05_CRYP1</name>
<dbReference type="OrthoDB" id="5080239at2759"/>
<dbReference type="Proteomes" id="UP000803844">
    <property type="component" value="Unassembled WGS sequence"/>
</dbReference>
<reference evidence="1" key="1">
    <citation type="journal article" date="2020" name="Phytopathology">
        <title>Genome sequence of the chestnut blight fungus Cryphonectria parasitica EP155: A fundamental resource for an archetypical invasive plant pathogen.</title>
        <authorList>
            <person name="Crouch J.A."/>
            <person name="Dawe A."/>
            <person name="Aerts A."/>
            <person name="Barry K."/>
            <person name="Churchill A.C.L."/>
            <person name="Grimwood J."/>
            <person name="Hillman B."/>
            <person name="Milgroom M.G."/>
            <person name="Pangilinan J."/>
            <person name="Smith M."/>
            <person name="Salamov A."/>
            <person name="Schmutz J."/>
            <person name="Yadav J."/>
            <person name="Grigoriev I.V."/>
            <person name="Nuss D."/>
        </authorList>
    </citation>
    <scope>NUCLEOTIDE SEQUENCE</scope>
    <source>
        <strain evidence="1">EP155</strain>
    </source>
</reference>